<organism evidence="1 2">
    <name type="scientific">Portunus trituberculatus</name>
    <name type="common">Swimming crab</name>
    <name type="synonym">Neptunus trituberculatus</name>
    <dbReference type="NCBI Taxonomy" id="210409"/>
    <lineage>
        <taxon>Eukaryota</taxon>
        <taxon>Metazoa</taxon>
        <taxon>Ecdysozoa</taxon>
        <taxon>Arthropoda</taxon>
        <taxon>Crustacea</taxon>
        <taxon>Multicrustacea</taxon>
        <taxon>Malacostraca</taxon>
        <taxon>Eumalacostraca</taxon>
        <taxon>Eucarida</taxon>
        <taxon>Decapoda</taxon>
        <taxon>Pleocyemata</taxon>
        <taxon>Brachyura</taxon>
        <taxon>Eubrachyura</taxon>
        <taxon>Portunoidea</taxon>
        <taxon>Portunidae</taxon>
        <taxon>Portuninae</taxon>
        <taxon>Portunus</taxon>
    </lineage>
</organism>
<dbReference type="AlphaFoldDB" id="A0A5B7DLW5"/>
<gene>
    <name evidence="1" type="ORF">E2C01_015567</name>
</gene>
<evidence type="ECO:0000313" key="1">
    <source>
        <dbReference type="EMBL" id="MPC22551.1"/>
    </source>
</evidence>
<reference evidence="1 2" key="1">
    <citation type="submission" date="2019-05" db="EMBL/GenBank/DDBJ databases">
        <title>Another draft genome of Portunus trituberculatus and its Hox gene families provides insights of decapod evolution.</title>
        <authorList>
            <person name="Jeong J.-H."/>
            <person name="Song I."/>
            <person name="Kim S."/>
            <person name="Choi T."/>
            <person name="Kim D."/>
            <person name="Ryu S."/>
            <person name="Kim W."/>
        </authorList>
    </citation>
    <scope>NUCLEOTIDE SEQUENCE [LARGE SCALE GENOMIC DNA]</scope>
    <source>
        <tissue evidence="1">Muscle</tissue>
    </source>
</reference>
<protein>
    <submittedName>
        <fullName evidence="1">Uncharacterized protein</fullName>
    </submittedName>
</protein>
<keyword evidence="2" id="KW-1185">Reference proteome</keyword>
<name>A0A5B7DLW5_PORTR</name>
<accession>A0A5B7DLW5</accession>
<evidence type="ECO:0000313" key="2">
    <source>
        <dbReference type="Proteomes" id="UP000324222"/>
    </source>
</evidence>
<comment type="caution">
    <text evidence="1">The sequence shown here is derived from an EMBL/GenBank/DDBJ whole genome shotgun (WGS) entry which is preliminary data.</text>
</comment>
<dbReference type="Proteomes" id="UP000324222">
    <property type="component" value="Unassembled WGS sequence"/>
</dbReference>
<dbReference type="EMBL" id="VSRR010001100">
    <property type="protein sequence ID" value="MPC22551.1"/>
    <property type="molecule type" value="Genomic_DNA"/>
</dbReference>
<sequence>MADKPLLPLVDKFHPTLQSTSLCKNSTTLSSCLKQPSSSTHSLYQSFIIYSHLFSAAARRDSPSLSPARASLPAATLPTLPPLPTPDTPLPSFLSRVVVGSRPDFVLSSSSESPGRNNNIKIRTTNPDFTCELSLSTALIGVPRRYWAALAPPPDL</sequence>
<proteinExistence type="predicted"/>